<organism evidence="8 9">
    <name type="scientific">Arabis nemorensis</name>
    <dbReference type="NCBI Taxonomy" id="586526"/>
    <lineage>
        <taxon>Eukaryota</taxon>
        <taxon>Viridiplantae</taxon>
        <taxon>Streptophyta</taxon>
        <taxon>Embryophyta</taxon>
        <taxon>Tracheophyta</taxon>
        <taxon>Spermatophyta</taxon>
        <taxon>Magnoliopsida</taxon>
        <taxon>eudicotyledons</taxon>
        <taxon>Gunneridae</taxon>
        <taxon>Pentapetalae</taxon>
        <taxon>rosids</taxon>
        <taxon>malvids</taxon>
        <taxon>Brassicales</taxon>
        <taxon>Brassicaceae</taxon>
        <taxon>Arabideae</taxon>
        <taxon>Arabis</taxon>
    </lineage>
</organism>
<dbReference type="Proteomes" id="UP000489600">
    <property type="component" value="Unassembled WGS sequence"/>
</dbReference>
<evidence type="ECO:0000256" key="2">
    <source>
        <dbReference type="ARBA" id="ARBA00022448"/>
    </source>
</evidence>
<evidence type="ECO:0000256" key="4">
    <source>
        <dbReference type="ARBA" id="ARBA00022982"/>
    </source>
</evidence>
<feature type="compositionally biased region" description="Low complexity" evidence="6">
    <location>
        <begin position="104"/>
        <end position="117"/>
    </location>
</feature>
<feature type="compositionally biased region" description="Basic and acidic residues" evidence="6">
    <location>
        <begin position="118"/>
        <end position="129"/>
    </location>
</feature>
<proteinExistence type="predicted"/>
<feature type="region of interest" description="Disordered" evidence="6">
    <location>
        <begin position="104"/>
        <end position="129"/>
    </location>
</feature>
<dbReference type="EMBL" id="CABITT030000003">
    <property type="protein sequence ID" value="VVA96810.1"/>
    <property type="molecule type" value="Genomic_DNA"/>
</dbReference>
<keyword evidence="4" id="KW-0249">Electron transport</keyword>
<dbReference type="InterPro" id="IPR005018">
    <property type="entry name" value="DOMON_domain"/>
</dbReference>
<evidence type="ECO:0000256" key="6">
    <source>
        <dbReference type="SAM" id="MobiDB-lite"/>
    </source>
</evidence>
<keyword evidence="9" id="KW-1185">Reference proteome</keyword>
<comment type="caution">
    <text evidence="8">The sequence shown here is derived from an EMBL/GenBank/DDBJ whole genome shotgun (WGS) entry which is preliminary data.</text>
</comment>
<dbReference type="OrthoDB" id="1720670at2759"/>
<keyword evidence="5" id="KW-0472">Membrane</keyword>
<evidence type="ECO:0000256" key="1">
    <source>
        <dbReference type="ARBA" id="ARBA00004370"/>
    </source>
</evidence>
<evidence type="ECO:0000259" key="7">
    <source>
        <dbReference type="PROSITE" id="PS50836"/>
    </source>
</evidence>
<feature type="domain" description="DOMON" evidence="7">
    <location>
        <begin position="1"/>
        <end position="76"/>
    </location>
</feature>
<evidence type="ECO:0000313" key="9">
    <source>
        <dbReference type="Proteomes" id="UP000489600"/>
    </source>
</evidence>
<dbReference type="PROSITE" id="PS50836">
    <property type="entry name" value="DOMON"/>
    <property type="match status" value="1"/>
</dbReference>
<protein>
    <recommendedName>
        <fullName evidence="7">DOMON domain-containing protein</fullName>
    </recommendedName>
</protein>
<keyword evidence="3" id="KW-0732">Signal</keyword>
<name>A0A565B675_9BRAS</name>
<sequence length="129" mass="13552">MGGSQAFLAYRSGGAGSATVVKTYNISGYNSLVEGKLAFDFWDLRAEAMRGNRIAIFTSVKVPVGADSVNQVWQIGGNVTNGRPNAHPFAPNNLQSTAVLKFTGSEAPGSAPGSSPERGVDDDGRKFWG</sequence>
<evidence type="ECO:0000256" key="3">
    <source>
        <dbReference type="ARBA" id="ARBA00022729"/>
    </source>
</evidence>
<accession>A0A565B675</accession>
<keyword evidence="2" id="KW-0813">Transport</keyword>
<evidence type="ECO:0000313" key="8">
    <source>
        <dbReference type="EMBL" id="VVA96810.1"/>
    </source>
</evidence>
<dbReference type="GO" id="GO:0016020">
    <property type="term" value="C:membrane"/>
    <property type="evidence" value="ECO:0007669"/>
    <property type="project" value="UniProtKB-SubCell"/>
</dbReference>
<reference evidence="8" key="1">
    <citation type="submission" date="2019-07" db="EMBL/GenBank/DDBJ databases">
        <authorList>
            <person name="Dittberner H."/>
        </authorList>
    </citation>
    <scope>NUCLEOTIDE SEQUENCE [LARGE SCALE GENOMIC DNA]</scope>
</reference>
<dbReference type="AlphaFoldDB" id="A0A565B675"/>
<gene>
    <name evidence="8" type="ORF">ANE_LOCUS7255</name>
</gene>
<comment type="subcellular location">
    <subcellularLocation>
        <location evidence="1">Membrane</location>
    </subcellularLocation>
</comment>
<dbReference type="Pfam" id="PF04526">
    <property type="entry name" value="DUF568"/>
    <property type="match status" value="1"/>
</dbReference>
<evidence type="ECO:0000256" key="5">
    <source>
        <dbReference type="ARBA" id="ARBA00023136"/>
    </source>
</evidence>
<dbReference type="PANTHER" id="PTHR23130">
    <property type="entry name" value="CYTOCHROME B561 AND DOMON DOMAIN-CONTAINING PROTEIN"/>
    <property type="match status" value="1"/>
</dbReference>
<dbReference type="PANTHER" id="PTHR23130:SF157">
    <property type="entry name" value="AUXIN-INDUCED IN ROOT CULTURES PROTEIN 12"/>
    <property type="match status" value="1"/>
</dbReference>
<dbReference type="InterPro" id="IPR045265">
    <property type="entry name" value="AIR12_DOMON"/>
</dbReference>